<feature type="region of interest" description="Disordered" evidence="1">
    <location>
        <begin position="75"/>
        <end position="104"/>
    </location>
</feature>
<sequence length="104" mass="10748">MHPGLDARRQNGVEPLPVVVASLGQRPLEEGDGLGLHRHPNRFTDPRGFLATVSVSGSAFLRTTGERQAIGGWAERAGASGSQPRPTASQPGPTACPGCPGLVT</sequence>
<evidence type="ECO:0000313" key="2">
    <source>
        <dbReference type="EMBL" id="BAS27320.1"/>
    </source>
</evidence>
<dbReference type="EMBL" id="AP014924">
    <property type="protein sequence ID" value="BAS27320.1"/>
    <property type="molecule type" value="Genomic_DNA"/>
</dbReference>
<name>A0A0K2SJQ0_LIMPI</name>
<accession>A0A0K2SJQ0</accession>
<protein>
    <submittedName>
        <fullName evidence="2">Uncharacterized protein</fullName>
    </submittedName>
</protein>
<proteinExistence type="predicted"/>
<dbReference type="KEGG" id="lpil:LIP_1471"/>
<organism evidence="2 3">
    <name type="scientific">Limnochorda pilosa</name>
    <dbReference type="NCBI Taxonomy" id="1555112"/>
    <lineage>
        <taxon>Bacteria</taxon>
        <taxon>Bacillati</taxon>
        <taxon>Bacillota</taxon>
        <taxon>Limnochordia</taxon>
        <taxon>Limnochordales</taxon>
        <taxon>Limnochordaceae</taxon>
        <taxon>Limnochorda</taxon>
    </lineage>
</organism>
<reference evidence="3" key="2">
    <citation type="journal article" date="2016" name="Int. J. Syst. Evol. Microbiol.">
        <title>Complete genome sequence and cell structure of Limnochorda pilosa, a Gram-negative spore-former within the phylum Firmicutes.</title>
        <authorList>
            <person name="Watanabe M."/>
            <person name="Kojima H."/>
            <person name="Fukui M."/>
        </authorList>
    </citation>
    <scope>NUCLEOTIDE SEQUENCE [LARGE SCALE GENOMIC DNA]</scope>
    <source>
        <strain evidence="3">HC45</strain>
    </source>
</reference>
<evidence type="ECO:0000256" key="1">
    <source>
        <dbReference type="SAM" id="MobiDB-lite"/>
    </source>
</evidence>
<reference evidence="3" key="1">
    <citation type="submission" date="2015-07" db="EMBL/GenBank/DDBJ databases">
        <title>Complete genome sequence and phylogenetic analysis of Limnochorda pilosa.</title>
        <authorList>
            <person name="Watanabe M."/>
            <person name="Kojima H."/>
            <person name="Fukui M."/>
        </authorList>
    </citation>
    <scope>NUCLEOTIDE SEQUENCE [LARGE SCALE GENOMIC DNA]</scope>
    <source>
        <strain evidence="3">HC45</strain>
    </source>
</reference>
<dbReference type="STRING" id="1555112.LIP_1471"/>
<gene>
    <name evidence="2" type="ORF">LIP_1471</name>
</gene>
<feature type="compositionally biased region" description="Polar residues" evidence="1">
    <location>
        <begin position="80"/>
        <end position="92"/>
    </location>
</feature>
<dbReference type="AlphaFoldDB" id="A0A0K2SJQ0"/>
<dbReference type="Proteomes" id="UP000065807">
    <property type="component" value="Chromosome"/>
</dbReference>
<evidence type="ECO:0000313" key="3">
    <source>
        <dbReference type="Proteomes" id="UP000065807"/>
    </source>
</evidence>
<keyword evidence="3" id="KW-1185">Reference proteome</keyword>